<comment type="caution">
    <text evidence="1">The sequence shown here is derived from an EMBL/GenBank/DDBJ whole genome shotgun (WGS) entry which is preliminary data.</text>
</comment>
<keyword evidence="2" id="KW-1185">Reference proteome</keyword>
<gene>
    <name evidence="1" type="ORF">RS030_81409</name>
</gene>
<dbReference type="EMBL" id="JAWDEY010000036">
    <property type="protein sequence ID" value="KAK6587888.1"/>
    <property type="molecule type" value="Genomic_DNA"/>
</dbReference>
<dbReference type="AlphaFoldDB" id="A0AAV9XT00"/>
<dbReference type="Proteomes" id="UP001311799">
    <property type="component" value="Unassembled WGS sequence"/>
</dbReference>
<reference evidence="1 2" key="1">
    <citation type="submission" date="2023-10" db="EMBL/GenBank/DDBJ databases">
        <title>Comparative genomics analysis reveals potential genetic determinants of host preference in Cryptosporidium xiaoi.</title>
        <authorList>
            <person name="Xiao L."/>
            <person name="Li J."/>
        </authorList>
    </citation>
    <scope>NUCLEOTIDE SEQUENCE [LARGE SCALE GENOMIC DNA]</scope>
    <source>
        <strain evidence="1 2">52996</strain>
    </source>
</reference>
<evidence type="ECO:0000313" key="2">
    <source>
        <dbReference type="Proteomes" id="UP001311799"/>
    </source>
</evidence>
<accession>A0AAV9XT00</accession>
<organism evidence="1 2">
    <name type="scientific">Cryptosporidium xiaoi</name>
    <dbReference type="NCBI Taxonomy" id="659607"/>
    <lineage>
        <taxon>Eukaryota</taxon>
        <taxon>Sar</taxon>
        <taxon>Alveolata</taxon>
        <taxon>Apicomplexa</taxon>
        <taxon>Conoidasida</taxon>
        <taxon>Coccidia</taxon>
        <taxon>Eucoccidiorida</taxon>
        <taxon>Eimeriorina</taxon>
        <taxon>Cryptosporidiidae</taxon>
        <taxon>Cryptosporidium</taxon>
    </lineage>
</organism>
<evidence type="ECO:0000313" key="1">
    <source>
        <dbReference type="EMBL" id="KAK6587888.1"/>
    </source>
</evidence>
<name>A0AAV9XT00_9CRYT</name>
<protein>
    <submittedName>
        <fullName evidence="1">Uncharacterized protein</fullName>
    </submittedName>
</protein>
<proteinExistence type="predicted"/>
<sequence length="605" mass="69555">MHNNERIQVLLRAIVNGENVNLCLEKLIEDSVSELEEGLNLLTIEEKRHLVRFCFGLFEVKSTSTSFHESRMLLLSVIIRTLNLKQLFEFEFKEFNISRHLIHVVNVSALEIKMYFEAQLVDNEKDKREYDECSVKILMTSFEIVDCLISGFSNDEAIEYLETSNKVTGIYIVELVDSLRDIVSHCLEFVLEIEDEIKKGLIENKSIKGEKVGSISRLDISEESLRISGLYWIIYYCNLISSKWQIIEPNHELHKYIKLLEIVSTYLNPLHFASSFPTLVHISVLDWGNANGILESIVTSLLSFCSLIGEKESEFRVSGSFKSSKIGDYSKINGLYSGLYHASLLITSAWWSPGIDTYRHVKKGQVKNVGVEVEYIYRNYIEINNYIKIDEFKVKEDFNSKSIRYSLGIQPLDTNTIPEYTNLENINTGVTNIRNVAIAVFSEISKIITGDLSIDNISTSKDFDILLSSLDNENSENFEKASGIIQTFICVFTLLTCRIPNSSVPEVIWRLLFLIVIRLTPKSTKGYYFDSGRKITIFISLLRSLGIAFCTGYSEYSELFYKLLEELRIETDYRIPKLIIKEGCEEFSQEDEDTVRFFRDLVDLT</sequence>